<dbReference type="InterPro" id="IPR050135">
    <property type="entry name" value="dGTPase-like"/>
</dbReference>
<dbReference type="OrthoDB" id="9991235at2759"/>
<protein>
    <submittedName>
        <fullName evidence="1">Uncharacterized protein</fullName>
    </submittedName>
</protein>
<dbReference type="GO" id="GO:0005634">
    <property type="term" value="C:nucleus"/>
    <property type="evidence" value="ECO:0007669"/>
    <property type="project" value="TreeGrafter"/>
</dbReference>
<dbReference type="PANTHER" id="PTHR11373">
    <property type="entry name" value="DEOXYNUCLEOSIDE TRIPHOSPHATE TRIPHOSPHOHYDROLASE"/>
    <property type="match status" value="1"/>
</dbReference>
<proteinExistence type="predicted"/>
<organism evidence="1 2">
    <name type="scientific">Gossypium barbadense</name>
    <name type="common">Sea Island cotton</name>
    <name type="synonym">Hibiscus barbadensis</name>
    <dbReference type="NCBI Taxonomy" id="3634"/>
    <lineage>
        <taxon>Eukaryota</taxon>
        <taxon>Viridiplantae</taxon>
        <taxon>Streptophyta</taxon>
        <taxon>Embryophyta</taxon>
        <taxon>Tracheophyta</taxon>
        <taxon>Spermatophyta</taxon>
        <taxon>Magnoliopsida</taxon>
        <taxon>eudicotyledons</taxon>
        <taxon>Gunneridae</taxon>
        <taxon>Pentapetalae</taxon>
        <taxon>rosids</taxon>
        <taxon>malvids</taxon>
        <taxon>Malvales</taxon>
        <taxon>Malvaceae</taxon>
        <taxon>Malvoideae</taxon>
        <taxon>Gossypium</taxon>
    </lineage>
</organism>
<dbReference type="EMBL" id="KZ668713">
    <property type="protein sequence ID" value="PPR87114.1"/>
    <property type="molecule type" value="Genomic_DNA"/>
</dbReference>
<dbReference type="PANTHER" id="PTHR11373:SF4">
    <property type="entry name" value="DEOXYNUCLEOSIDE TRIPHOSPHATE TRIPHOSPHOHYDROLASE SAMHD1"/>
    <property type="match status" value="1"/>
</dbReference>
<name>A0A2P5W7N9_GOSBA</name>
<dbReference type="AlphaFoldDB" id="A0A2P5W7N9"/>
<reference evidence="1 2" key="1">
    <citation type="submission" date="2015-01" db="EMBL/GenBank/DDBJ databases">
        <title>Genome of allotetraploid Gossypium barbadense reveals genomic plasticity and fiber elongation in cotton evolution.</title>
        <authorList>
            <person name="Chen X."/>
            <person name="Liu X."/>
            <person name="Zhao B."/>
            <person name="Zheng H."/>
            <person name="Hu Y."/>
            <person name="Lu G."/>
            <person name="Yang C."/>
            <person name="Chen J."/>
            <person name="Shan C."/>
            <person name="Zhang L."/>
            <person name="Zhou Y."/>
            <person name="Wang L."/>
            <person name="Guo W."/>
            <person name="Bai Y."/>
            <person name="Ruan J."/>
            <person name="Shangguan X."/>
            <person name="Mao Y."/>
            <person name="Jiang J."/>
            <person name="Zhu Y."/>
            <person name="Lei J."/>
            <person name="Kang H."/>
            <person name="Chen S."/>
            <person name="He X."/>
            <person name="Wang R."/>
            <person name="Wang Y."/>
            <person name="Chen J."/>
            <person name="Wang L."/>
            <person name="Yu S."/>
            <person name="Wang B."/>
            <person name="Wei J."/>
            <person name="Song S."/>
            <person name="Lu X."/>
            <person name="Gao Z."/>
            <person name="Gu W."/>
            <person name="Deng X."/>
            <person name="Ma D."/>
            <person name="Wang S."/>
            <person name="Liang W."/>
            <person name="Fang L."/>
            <person name="Cai C."/>
            <person name="Zhu X."/>
            <person name="Zhou B."/>
            <person name="Zhang Y."/>
            <person name="Chen Z."/>
            <person name="Xu S."/>
            <person name="Zhu R."/>
            <person name="Wang S."/>
            <person name="Zhang T."/>
            <person name="Zhao G."/>
        </authorList>
    </citation>
    <scope>NUCLEOTIDE SEQUENCE [LARGE SCALE GENOMIC DNA]</scope>
    <source>
        <strain evidence="2">cv. Xinhai21</strain>
        <tissue evidence="1">Leaf</tissue>
    </source>
</reference>
<evidence type="ECO:0000313" key="1">
    <source>
        <dbReference type="EMBL" id="PPR87114.1"/>
    </source>
</evidence>
<dbReference type="Gene3D" id="1.10.3210.10">
    <property type="entry name" value="Hypothetical protein af1432"/>
    <property type="match status" value="1"/>
</dbReference>
<accession>A0A2P5W7N9</accession>
<gene>
    <name evidence="1" type="ORF">GOBAR_AA33577</name>
</gene>
<dbReference type="SUPFAM" id="SSF109604">
    <property type="entry name" value="HD-domain/PDEase-like"/>
    <property type="match status" value="1"/>
</dbReference>
<dbReference type="GO" id="GO:0006203">
    <property type="term" value="P:dGTP catabolic process"/>
    <property type="evidence" value="ECO:0007669"/>
    <property type="project" value="TreeGrafter"/>
</dbReference>
<dbReference type="GO" id="GO:0008832">
    <property type="term" value="F:dGTPase activity"/>
    <property type="evidence" value="ECO:0007669"/>
    <property type="project" value="TreeGrafter"/>
</dbReference>
<sequence>MGKFEGRYQQRQPELTPENLIKALLLSFLQVRKEKLGDRITALHQLVSPFGKSAKEKQFLYDIVANGSWRLRVLGDEICYRAKDYLSIHKLFATRADLYRTVYTHSKVKLDDTIIKTIETTPDEELRESRDLILHIRRRNLYQVEILHFIFVF</sequence>
<dbReference type="Proteomes" id="UP000239757">
    <property type="component" value="Unassembled WGS sequence"/>
</dbReference>
<evidence type="ECO:0000313" key="2">
    <source>
        <dbReference type="Proteomes" id="UP000239757"/>
    </source>
</evidence>